<dbReference type="Gene3D" id="3.40.50.300">
    <property type="entry name" value="P-loop containing nucleotide triphosphate hydrolases"/>
    <property type="match status" value="1"/>
</dbReference>
<organism evidence="3 4">
    <name type="scientific">Dorea longicatena</name>
    <dbReference type="NCBI Taxonomy" id="88431"/>
    <lineage>
        <taxon>Bacteria</taxon>
        <taxon>Bacillati</taxon>
        <taxon>Bacillota</taxon>
        <taxon>Clostridia</taxon>
        <taxon>Lachnospirales</taxon>
        <taxon>Lachnospiraceae</taxon>
        <taxon>Dorea</taxon>
    </lineage>
</organism>
<feature type="domain" description="OLD protein-like TOPRIM" evidence="2">
    <location>
        <begin position="491"/>
        <end position="555"/>
    </location>
</feature>
<dbReference type="PANTHER" id="PTHR43581:SF2">
    <property type="entry name" value="EXCINUCLEASE ATPASE SUBUNIT"/>
    <property type="match status" value="1"/>
</dbReference>
<protein>
    <submittedName>
        <fullName evidence="3">ATP-dependent endonuclease</fullName>
    </submittedName>
</protein>
<dbReference type="InterPro" id="IPR027417">
    <property type="entry name" value="P-loop_NTPase"/>
</dbReference>
<proteinExistence type="predicted"/>
<sequence>MRILEINIQNFRKLLQCHIEFSEKTTLFVGANNSGKTSAMDALGKFLADRNFTFNDITISERSAINVIGERWIQKDCEEPTTITEWESLMPKMDIWLNVASNEMHYVACIIPTLKWRGGKLGVRLAFFPKDIVKLFTDYRDAYFAAREVEKAKENVEIRLYPINLSEFLEKNLNTYFSIKTYILDEAKEEQGNPQETPFEMECFIDNPLKKIIKVDMIDAQRGFTDPDNTDGTIRSKQQLSEQMRDYYEKHLDPEKLPSSEDLDILHAAEEARKAFDKNLVIKFRPAIQELEGLGYPGMADPKLTITTKMSMSETLKHDAAVQYTLSKNDTTLKLPEKYNGLGYQNLISMVFDLMRFRDDWMREGKAKQATRDSDRAIEPLHIVLIEEPEAHLHVQVQQVFIRKAYDVLTNHRFIKENSNFNTQLVISTHSSHIARETNFADLRYFKRLAEGPESIIATSKVINLSEVFGKNDETDKFVTRYLQATHCDLFFADAVILVEGAAENMLLPHFIRNKYPKLYQRYISILSINGRHSHRLNPLIEKLCIPTLVIADIDSAEATGHHKAICPERGKGFISSNYTITKWLIKEKDLDKLLSLPFEKKEIFKETPYKYSVRVAYQTPVSIAYEGNDEEAIASTFEDCLVYTNYQLFKTIATDDTGSLIKSVSDGINIADSFETFHKGVYDTLRNGKSDQKAEFALDLIYAVDPNELIVPAYIDEGLKWLQAYLDPEE</sequence>
<evidence type="ECO:0000259" key="2">
    <source>
        <dbReference type="Pfam" id="PF20469"/>
    </source>
</evidence>
<dbReference type="InterPro" id="IPR034139">
    <property type="entry name" value="TOPRIM_OLD"/>
</dbReference>
<evidence type="ECO:0000313" key="4">
    <source>
        <dbReference type="Proteomes" id="UP000261285"/>
    </source>
</evidence>
<dbReference type="InterPro" id="IPR051396">
    <property type="entry name" value="Bact_Antivir_Def_Nuclease"/>
</dbReference>
<dbReference type="AlphaFoldDB" id="A0A3E5G7Z4"/>
<dbReference type="Pfam" id="PF20469">
    <property type="entry name" value="OLD-like_TOPRIM"/>
    <property type="match status" value="1"/>
</dbReference>
<evidence type="ECO:0000313" key="3">
    <source>
        <dbReference type="EMBL" id="RGO30596.1"/>
    </source>
</evidence>
<dbReference type="Proteomes" id="UP000261285">
    <property type="component" value="Unassembled WGS sequence"/>
</dbReference>
<name>A0A3E5G7Z4_9FIRM</name>
<keyword evidence="3" id="KW-0255">Endonuclease</keyword>
<dbReference type="Pfam" id="PF13175">
    <property type="entry name" value="AAA_15"/>
    <property type="match status" value="1"/>
</dbReference>
<gene>
    <name evidence="3" type="ORF">DXB16_11845</name>
</gene>
<dbReference type="InterPro" id="IPR041685">
    <property type="entry name" value="AAA_GajA/Old/RecF-like"/>
</dbReference>
<feature type="domain" description="Endonuclease GajA/Old nuclease/RecF-like AAA" evidence="1">
    <location>
        <begin position="1"/>
        <end position="435"/>
    </location>
</feature>
<dbReference type="SUPFAM" id="SSF52540">
    <property type="entry name" value="P-loop containing nucleoside triphosphate hydrolases"/>
    <property type="match status" value="1"/>
</dbReference>
<dbReference type="EMBL" id="QSVN01000016">
    <property type="protein sequence ID" value="RGO30596.1"/>
    <property type="molecule type" value="Genomic_DNA"/>
</dbReference>
<comment type="caution">
    <text evidence="3">The sequence shown here is derived from an EMBL/GenBank/DDBJ whole genome shotgun (WGS) entry which is preliminary data.</text>
</comment>
<dbReference type="RefSeq" id="WP_117598396.1">
    <property type="nucleotide sequence ID" value="NZ_CABMEZ010000016.1"/>
</dbReference>
<keyword evidence="3" id="KW-0378">Hydrolase</keyword>
<accession>A0A3E5G7Z4</accession>
<dbReference type="CDD" id="cd01026">
    <property type="entry name" value="TOPRIM_OLD"/>
    <property type="match status" value="1"/>
</dbReference>
<keyword evidence="3" id="KW-0540">Nuclease</keyword>
<dbReference type="PANTHER" id="PTHR43581">
    <property type="entry name" value="ATP/GTP PHOSPHATASE"/>
    <property type="match status" value="1"/>
</dbReference>
<reference evidence="3 4" key="1">
    <citation type="submission" date="2018-08" db="EMBL/GenBank/DDBJ databases">
        <title>A genome reference for cultivated species of the human gut microbiota.</title>
        <authorList>
            <person name="Zou Y."/>
            <person name="Xue W."/>
            <person name="Luo G."/>
        </authorList>
    </citation>
    <scope>NUCLEOTIDE SEQUENCE [LARGE SCALE GENOMIC DNA]</scope>
    <source>
        <strain evidence="3 4">OM02-16</strain>
    </source>
</reference>
<dbReference type="GO" id="GO:0004519">
    <property type="term" value="F:endonuclease activity"/>
    <property type="evidence" value="ECO:0007669"/>
    <property type="project" value="UniProtKB-KW"/>
</dbReference>
<evidence type="ECO:0000259" key="1">
    <source>
        <dbReference type="Pfam" id="PF13175"/>
    </source>
</evidence>